<dbReference type="SUPFAM" id="SSF56954">
    <property type="entry name" value="Outer membrane efflux proteins (OEP)"/>
    <property type="match status" value="1"/>
</dbReference>
<proteinExistence type="inferred from homology"/>
<dbReference type="PROSITE" id="PS51257">
    <property type="entry name" value="PROKAR_LIPOPROTEIN"/>
    <property type="match status" value="1"/>
</dbReference>
<feature type="chain" id="PRO_5032653213" evidence="2">
    <location>
        <begin position="26"/>
        <end position="409"/>
    </location>
</feature>
<keyword evidence="2" id="KW-0732">Signal</keyword>
<comment type="similarity">
    <text evidence="1">Belongs to the outer membrane factor (OMF) (TC 1.B.17) family.</text>
</comment>
<dbReference type="Gene3D" id="1.20.1600.10">
    <property type="entry name" value="Outer membrane efflux proteins (OEP)"/>
    <property type="match status" value="1"/>
</dbReference>
<dbReference type="Pfam" id="PF02321">
    <property type="entry name" value="OEP"/>
    <property type="match status" value="2"/>
</dbReference>
<feature type="signal peptide" evidence="2">
    <location>
        <begin position="1"/>
        <end position="25"/>
    </location>
</feature>
<comment type="caution">
    <text evidence="3">The sequence shown here is derived from an EMBL/GenBank/DDBJ whole genome shotgun (WGS) entry which is preliminary data.</text>
</comment>
<evidence type="ECO:0000256" key="1">
    <source>
        <dbReference type="ARBA" id="ARBA00007613"/>
    </source>
</evidence>
<dbReference type="RefSeq" id="WP_183776129.1">
    <property type="nucleotide sequence ID" value="NZ_JACIDK010000007.1"/>
</dbReference>
<dbReference type="InterPro" id="IPR010131">
    <property type="entry name" value="MdtP/NodT-like"/>
</dbReference>
<name>A0A840A6E1_9CAUL</name>
<dbReference type="Proteomes" id="UP000530564">
    <property type="component" value="Unassembled WGS sequence"/>
</dbReference>
<evidence type="ECO:0000313" key="3">
    <source>
        <dbReference type="EMBL" id="MBB3893051.1"/>
    </source>
</evidence>
<dbReference type="GO" id="GO:0015562">
    <property type="term" value="F:efflux transmembrane transporter activity"/>
    <property type="evidence" value="ECO:0007669"/>
    <property type="project" value="InterPro"/>
</dbReference>
<reference evidence="3 4" key="1">
    <citation type="submission" date="2020-08" db="EMBL/GenBank/DDBJ databases">
        <title>Genomic Encyclopedia of Type Strains, Phase IV (KMG-IV): sequencing the most valuable type-strain genomes for metagenomic binning, comparative biology and taxonomic classification.</title>
        <authorList>
            <person name="Goeker M."/>
        </authorList>
    </citation>
    <scope>NUCLEOTIDE SEQUENCE [LARGE SCALE GENOMIC DNA]</scope>
    <source>
        <strain evidence="3 4">DSM 21793</strain>
    </source>
</reference>
<dbReference type="AlphaFoldDB" id="A0A840A6E1"/>
<evidence type="ECO:0000313" key="4">
    <source>
        <dbReference type="Proteomes" id="UP000530564"/>
    </source>
</evidence>
<sequence>MPPHHVRLAALLAAGGLACAHPVLAAPAPSFQDLLAQSAQAPRRAESQAQIAAAQGRLDQAGAWRNPELSLDVENFAGKGPMEGLDSAETTLSLSQTLELGGKRGARIDGARRDVDLARARDAQARADYAAALAVGYAEAEAAQLRADQARELLEAAQSDARAADLLVEAGKEARLRGLQAQADAQSAQAGLDQALAARDAAFGRLSAQAGSGDTYDSLTSSLLSADAAIDAEPVDTPAVLSAQADRDSAAAKVRVEQLQSRPDLTVSAGVRRFAGDGSTAMVAGAALPLPLFDRNRGNTAAARAELAAAEARLAQARLDAVADLAAARSHARSASAQASAAAAGEAAAAEAYRLARIGYEAGRLPLLELTAARRALAAARLQTLEARLARVRALAEAARLAGKTPFGA</sequence>
<dbReference type="PANTHER" id="PTHR30203:SF24">
    <property type="entry name" value="BLR4935 PROTEIN"/>
    <property type="match status" value="1"/>
</dbReference>
<protein>
    <submittedName>
        <fullName evidence="3">Cobalt-zinc-cadmium efflux system outer membrane protein</fullName>
    </submittedName>
</protein>
<dbReference type="PANTHER" id="PTHR30203">
    <property type="entry name" value="OUTER MEMBRANE CATION EFFLUX PROTEIN"/>
    <property type="match status" value="1"/>
</dbReference>
<dbReference type="EMBL" id="JACIDK010000007">
    <property type="protein sequence ID" value="MBB3893051.1"/>
    <property type="molecule type" value="Genomic_DNA"/>
</dbReference>
<evidence type="ECO:0000256" key="2">
    <source>
        <dbReference type="SAM" id="SignalP"/>
    </source>
</evidence>
<organism evidence="3 4">
    <name type="scientific">Phenylobacterium haematophilum</name>
    <dbReference type="NCBI Taxonomy" id="98513"/>
    <lineage>
        <taxon>Bacteria</taxon>
        <taxon>Pseudomonadati</taxon>
        <taxon>Pseudomonadota</taxon>
        <taxon>Alphaproteobacteria</taxon>
        <taxon>Caulobacterales</taxon>
        <taxon>Caulobacteraceae</taxon>
        <taxon>Phenylobacterium</taxon>
    </lineage>
</organism>
<keyword evidence="4" id="KW-1185">Reference proteome</keyword>
<gene>
    <name evidence="3" type="ORF">GGQ61_003789</name>
</gene>
<dbReference type="InterPro" id="IPR003423">
    <property type="entry name" value="OMP_efflux"/>
</dbReference>
<accession>A0A840A6E1</accession>